<reference evidence="2" key="1">
    <citation type="submission" date="2017-10" db="EMBL/GenBank/DDBJ databases">
        <authorList>
            <person name="Gaisin V.A."/>
            <person name="Rysina M.S."/>
            <person name="Grouzdev D.S."/>
        </authorList>
    </citation>
    <scope>NUCLEOTIDE SEQUENCE [LARGE SCALE GENOMIC DNA]</scope>
    <source>
        <strain evidence="2">V1</strain>
    </source>
</reference>
<comment type="caution">
    <text evidence="1">The sequence shown here is derived from an EMBL/GenBank/DDBJ whole genome shotgun (WGS) entry which is preliminary data.</text>
</comment>
<dbReference type="AlphaFoldDB" id="A0A317T597"/>
<dbReference type="PROSITE" id="PS51257">
    <property type="entry name" value="PROKAR_LIPOPROTEIN"/>
    <property type="match status" value="1"/>
</dbReference>
<dbReference type="EMBL" id="PDNZ01000014">
    <property type="protein sequence ID" value="PWW80947.1"/>
    <property type="molecule type" value="Genomic_DNA"/>
</dbReference>
<evidence type="ECO:0000313" key="1">
    <source>
        <dbReference type="EMBL" id="PWW80947.1"/>
    </source>
</evidence>
<sequence length="78" mass="8842">MILSPKNFAIIPAVITARILFVSWLAQLSTACTFLSISDPYHFAHFECQKAPVVDAVERDEKMKGKELRALIKAECRY</sequence>
<proteinExistence type="predicted"/>
<accession>A0A317T597</accession>
<organism evidence="1 2">
    <name type="scientific">Prosthecochloris marina</name>
    <dbReference type="NCBI Taxonomy" id="2017681"/>
    <lineage>
        <taxon>Bacteria</taxon>
        <taxon>Pseudomonadati</taxon>
        <taxon>Chlorobiota</taxon>
        <taxon>Chlorobiia</taxon>
        <taxon>Chlorobiales</taxon>
        <taxon>Chlorobiaceae</taxon>
        <taxon>Prosthecochloris</taxon>
    </lineage>
</organism>
<keyword evidence="2" id="KW-1185">Reference proteome</keyword>
<gene>
    <name evidence="1" type="ORF">CR164_12745</name>
</gene>
<protein>
    <submittedName>
        <fullName evidence="1">Uncharacterized protein</fullName>
    </submittedName>
</protein>
<dbReference type="Proteomes" id="UP000246278">
    <property type="component" value="Unassembled WGS sequence"/>
</dbReference>
<name>A0A317T597_9CHLB</name>
<evidence type="ECO:0000313" key="2">
    <source>
        <dbReference type="Proteomes" id="UP000246278"/>
    </source>
</evidence>